<reference evidence="9 10" key="1">
    <citation type="journal article" date="2016" name="Int. J. Syst. Evol. Microbiol.">
        <title>Arsenicitalea aurantiaca gen. nov., sp. nov., a new member of the family Hyphomicrobiaceae, isolated from high-arsenic sediment.</title>
        <authorList>
            <person name="Mu Y."/>
            <person name="Zhou L."/>
            <person name="Zeng X.C."/>
            <person name="Liu L."/>
            <person name="Pan Y."/>
            <person name="Chen X."/>
            <person name="Wang J."/>
            <person name="Li S."/>
            <person name="Li W.J."/>
            <person name="Wang Y."/>
        </authorList>
    </citation>
    <scope>NUCLEOTIDE SEQUENCE [LARGE SCALE GENOMIC DNA]</scope>
    <source>
        <strain evidence="9 10">42-50</strain>
    </source>
</reference>
<evidence type="ECO:0000259" key="8">
    <source>
        <dbReference type="PROSITE" id="PS50928"/>
    </source>
</evidence>
<dbReference type="InterPro" id="IPR035906">
    <property type="entry name" value="MetI-like_sf"/>
</dbReference>
<comment type="caution">
    <text evidence="9">The sequence shown here is derived from an EMBL/GenBank/DDBJ whole genome shotgun (WGS) entry which is preliminary data.</text>
</comment>
<dbReference type="OrthoDB" id="7852521at2"/>
<name>A0A433X3U3_9HYPH</name>
<accession>A0A433X3U3</accession>
<evidence type="ECO:0000256" key="6">
    <source>
        <dbReference type="ARBA" id="ARBA00023136"/>
    </source>
</evidence>
<dbReference type="EMBL" id="RZNJ01000006">
    <property type="protein sequence ID" value="RUT28763.1"/>
    <property type="molecule type" value="Genomic_DNA"/>
</dbReference>
<dbReference type="PROSITE" id="PS50928">
    <property type="entry name" value="ABC_TM1"/>
    <property type="match status" value="1"/>
</dbReference>
<feature type="transmembrane region" description="Helical" evidence="7">
    <location>
        <begin position="246"/>
        <end position="270"/>
    </location>
</feature>
<keyword evidence="4 7" id="KW-0812">Transmembrane</keyword>
<organism evidence="9 10">
    <name type="scientific">Arsenicitalea aurantiaca</name>
    <dbReference type="NCBI Taxonomy" id="1783274"/>
    <lineage>
        <taxon>Bacteria</taxon>
        <taxon>Pseudomonadati</taxon>
        <taxon>Pseudomonadota</taxon>
        <taxon>Alphaproteobacteria</taxon>
        <taxon>Hyphomicrobiales</taxon>
        <taxon>Devosiaceae</taxon>
        <taxon>Arsenicitalea</taxon>
    </lineage>
</organism>
<feature type="transmembrane region" description="Helical" evidence="7">
    <location>
        <begin position="390"/>
        <end position="414"/>
    </location>
</feature>
<dbReference type="GO" id="GO:0055085">
    <property type="term" value="P:transmembrane transport"/>
    <property type="evidence" value="ECO:0007669"/>
    <property type="project" value="InterPro"/>
</dbReference>
<keyword evidence="3" id="KW-1003">Cell membrane</keyword>
<feature type="transmembrane region" description="Helical" evidence="7">
    <location>
        <begin position="524"/>
        <end position="548"/>
    </location>
</feature>
<dbReference type="PANTHER" id="PTHR30183:SF6">
    <property type="entry name" value="INNER MEMBRANE ABC TRANSPORTER PERMEASE PROTEIN YNJC"/>
    <property type="match status" value="1"/>
</dbReference>
<dbReference type="RefSeq" id="WP_127189487.1">
    <property type="nucleotide sequence ID" value="NZ_RZNJ01000006.1"/>
</dbReference>
<dbReference type="Proteomes" id="UP000281547">
    <property type="component" value="Unassembled WGS sequence"/>
</dbReference>
<feature type="transmembrane region" description="Helical" evidence="7">
    <location>
        <begin position="145"/>
        <end position="169"/>
    </location>
</feature>
<evidence type="ECO:0000256" key="7">
    <source>
        <dbReference type="SAM" id="Phobius"/>
    </source>
</evidence>
<evidence type="ECO:0000313" key="10">
    <source>
        <dbReference type="Proteomes" id="UP000281547"/>
    </source>
</evidence>
<proteinExistence type="predicted"/>
<feature type="transmembrane region" description="Helical" evidence="7">
    <location>
        <begin position="466"/>
        <end position="489"/>
    </location>
</feature>
<dbReference type="Gene3D" id="1.10.3720.10">
    <property type="entry name" value="MetI-like"/>
    <property type="match status" value="2"/>
</dbReference>
<feature type="transmembrane region" description="Helical" evidence="7">
    <location>
        <begin position="60"/>
        <end position="84"/>
    </location>
</feature>
<keyword evidence="5 7" id="KW-1133">Transmembrane helix</keyword>
<sequence>MAMLRFAPPLALALLIVPIGLGFLGILASAFGLQLGDGLVSTEAFEAALALPGLQHSTMLSLWIGPAAAFLSLGLVALFFAGWLGTRFFRGLSALMAPILAIPHAAAGFGLAFLIAPSGLLLRLVSPELTGLSRPPDWLILNDPAGLSLLFGLVLKEVPFLFLVALAALPQADAPARMAVMASLGYGRVRGFFLSVFPALYGAIRLPVYAVIAFSGAVVDLALILGPNTPPTLAVRILTLVNDPDLAMRPVAAAASLLQLGITLCSLLLWRLGEGLCARIFASSAGSGRRGLGEIALRWSALAGVGLLAALSLAGIVVLLLWSIASGWRFPDAFPQALSLGVWQAQWPAIAAGLGTATMIGLLATTASSALAIAVLEAGDRAGRQPFSGFLWLFTLPILVPQVTLLAGLSLLLIGPGLDGTLASVVAIHFVFVFPYVYLTLAGYWPRFDRRNTDLALTLGRSPAAAFTLVKLPMLVLPILTAFGLGFAVSVAQYLPTQMIGAGRITTITTDAVSLASGGDRRLIGAYGFAQTLLAFLAFLPPLLLLALARTRRRGLVEGVAR</sequence>
<evidence type="ECO:0000256" key="2">
    <source>
        <dbReference type="ARBA" id="ARBA00022448"/>
    </source>
</evidence>
<dbReference type="InterPro" id="IPR000515">
    <property type="entry name" value="MetI-like"/>
</dbReference>
<evidence type="ECO:0000256" key="4">
    <source>
        <dbReference type="ARBA" id="ARBA00022692"/>
    </source>
</evidence>
<evidence type="ECO:0000313" key="9">
    <source>
        <dbReference type="EMBL" id="RUT28763.1"/>
    </source>
</evidence>
<protein>
    <submittedName>
        <fullName evidence="9">ABC transporter permease</fullName>
    </submittedName>
</protein>
<evidence type="ECO:0000256" key="1">
    <source>
        <dbReference type="ARBA" id="ARBA00004651"/>
    </source>
</evidence>
<dbReference type="AlphaFoldDB" id="A0A433X3U3"/>
<evidence type="ECO:0000256" key="5">
    <source>
        <dbReference type="ARBA" id="ARBA00022989"/>
    </source>
</evidence>
<comment type="subcellular location">
    <subcellularLocation>
        <location evidence="1">Cell membrane</location>
        <topology evidence="1">Multi-pass membrane protein</topology>
    </subcellularLocation>
</comment>
<feature type="domain" description="ABC transmembrane type-1" evidence="8">
    <location>
        <begin position="354"/>
        <end position="545"/>
    </location>
</feature>
<keyword evidence="2" id="KW-0813">Transport</keyword>
<feature type="transmembrane region" description="Helical" evidence="7">
    <location>
        <begin position="345"/>
        <end position="378"/>
    </location>
</feature>
<dbReference type="SUPFAM" id="SSF161098">
    <property type="entry name" value="MetI-like"/>
    <property type="match status" value="2"/>
</dbReference>
<feature type="transmembrane region" description="Helical" evidence="7">
    <location>
        <begin position="299"/>
        <end position="325"/>
    </location>
</feature>
<keyword evidence="10" id="KW-1185">Reference proteome</keyword>
<dbReference type="GO" id="GO:0005886">
    <property type="term" value="C:plasma membrane"/>
    <property type="evidence" value="ECO:0007669"/>
    <property type="project" value="UniProtKB-SubCell"/>
</dbReference>
<evidence type="ECO:0000256" key="3">
    <source>
        <dbReference type="ARBA" id="ARBA00022475"/>
    </source>
</evidence>
<keyword evidence="6 7" id="KW-0472">Membrane</keyword>
<feature type="transmembrane region" description="Helical" evidence="7">
    <location>
        <begin position="426"/>
        <end position="445"/>
    </location>
</feature>
<gene>
    <name evidence="9" type="ORF">EMQ25_15340</name>
</gene>
<dbReference type="PANTHER" id="PTHR30183">
    <property type="entry name" value="MOLYBDENUM TRANSPORT SYSTEM PERMEASE PROTEIN MODB"/>
    <property type="match status" value="1"/>
</dbReference>